<dbReference type="EMBL" id="CAADFI010000019">
    <property type="protein sequence ID" value="VFJ91627.1"/>
    <property type="molecule type" value="Genomic_DNA"/>
</dbReference>
<gene>
    <name evidence="2" type="ORF">BECKH772A_GA0070896_1002117</name>
    <name evidence="3" type="ORF">BECKH772B_GA0070898_1001917</name>
    <name evidence="4" type="ORF">BECKH772C_GA0070978_1001917</name>
</gene>
<feature type="compositionally biased region" description="Acidic residues" evidence="1">
    <location>
        <begin position="51"/>
        <end position="63"/>
    </location>
</feature>
<sequence length="133" mass="14674">MLLSPLLKYLGLTASVIGAMPGVVQFMNRLRGRPTRDEEAMDEDNTRASSNDDDSDNDPDEAMGEGPERAMTGPLERKGMGSLPISAGDTIGVRLRARESSDGGKTRMEYDVIEVIEHNKPEEIQREKDLPEK</sequence>
<dbReference type="EMBL" id="CAADFJ010000019">
    <property type="protein sequence ID" value="VFJ98206.1"/>
    <property type="molecule type" value="Genomic_DNA"/>
</dbReference>
<reference evidence="4" key="1">
    <citation type="submission" date="2019-02" db="EMBL/GenBank/DDBJ databases">
        <authorList>
            <person name="Gruber-Vodicka R. H."/>
            <person name="Seah K. B. B."/>
        </authorList>
    </citation>
    <scope>NUCLEOTIDE SEQUENCE</scope>
    <source>
        <strain evidence="4">BECK_SA2B12</strain>
        <strain evidence="2">BECK_SA2B15</strain>
        <strain evidence="3">BECK_SA2B20</strain>
    </source>
</reference>
<name>A0A450V0J1_9GAMM</name>
<protein>
    <submittedName>
        <fullName evidence="4">Uncharacterized protein</fullName>
    </submittedName>
</protein>
<proteinExistence type="predicted"/>
<evidence type="ECO:0000313" key="2">
    <source>
        <dbReference type="EMBL" id="VFJ90425.1"/>
    </source>
</evidence>
<organism evidence="4">
    <name type="scientific">Candidatus Kentrum eta</name>
    <dbReference type="NCBI Taxonomy" id="2126337"/>
    <lineage>
        <taxon>Bacteria</taxon>
        <taxon>Pseudomonadati</taxon>
        <taxon>Pseudomonadota</taxon>
        <taxon>Gammaproteobacteria</taxon>
        <taxon>Candidatus Kentrum</taxon>
    </lineage>
</organism>
<evidence type="ECO:0000313" key="3">
    <source>
        <dbReference type="EMBL" id="VFJ91627.1"/>
    </source>
</evidence>
<dbReference type="EMBL" id="CAADFG010000021">
    <property type="protein sequence ID" value="VFJ90425.1"/>
    <property type="molecule type" value="Genomic_DNA"/>
</dbReference>
<dbReference type="AlphaFoldDB" id="A0A450V0J1"/>
<evidence type="ECO:0000313" key="4">
    <source>
        <dbReference type="EMBL" id="VFJ98206.1"/>
    </source>
</evidence>
<feature type="region of interest" description="Disordered" evidence="1">
    <location>
        <begin position="31"/>
        <end position="87"/>
    </location>
</feature>
<evidence type="ECO:0000256" key="1">
    <source>
        <dbReference type="SAM" id="MobiDB-lite"/>
    </source>
</evidence>
<accession>A0A450V0J1</accession>